<dbReference type="Pfam" id="PF00252">
    <property type="entry name" value="Ribosomal_L16"/>
    <property type="match status" value="1"/>
</dbReference>
<evidence type="ECO:0000256" key="3">
    <source>
        <dbReference type="ARBA" id="ARBA00022730"/>
    </source>
</evidence>
<evidence type="ECO:0000256" key="4">
    <source>
        <dbReference type="ARBA" id="ARBA00022884"/>
    </source>
</evidence>
<evidence type="ECO:0000256" key="5">
    <source>
        <dbReference type="ARBA" id="ARBA00022980"/>
    </source>
</evidence>
<protein>
    <recommendedName>
        <fullName evidence="7 8">Large ribosomal subunit protein uL16</fullName>
    </recommendedName>
</protein>
<evidence type="ECO:0000256" key="7">
    <source>
        <dbReference type="ARBA" id="ARBA00035198"/>
    </source>
</evidence>
<dbReference type="GO" id="GO:0006412">
    <property type="term" value="P:translation"/>
    <property type="evidence" value="ECO:0007669"/>
    <property type="project" value="UniProtKB-UniRule"/>
</dbReference>
<dbReference type="PANTHER" id="PTHR12220">
    <property type="entry name" value="50S/60S RIBOSOMAL PROTEIN L16"/>
    <property type="match status" value="1"/>
</dbReference>
<keyword evidence="4 8" id="KW-0694">RNA-binding</keyword>
<evidence type="ECO:0000256" key="1">
    <source>
        <dbReference type="ARBA" id="ARBA00008931"/>
    </source>
</evidence>
<name>A0A2U8WRR4_9HYPH</name>
<dbReference type="PRINTS" id="PR00060">
    <property type="entry name" value="RIBOSOMALL16"/>
</dbReference>
<dbReference type="HAMAP" id="MF_01342">
    <property type="entry name" value="Ribosomal_uL16"/>
    <property type="match status" value="1"/>
</dbReference>
<dbReference type="CDD" id="cd01433">
    <property type="entry name" value="Ribosomal_L16_L10e"/>
    <property type="match status" value="1"/>
</dbReference>
<keyword evidence="3 8" id="KW-0699">rRNA-binding</keyword>
<keyword evidence="5 8" id="KW-0689">Ribosomal protein</keyword>
<proteinExistence type="inferred from homology"/>
<evidence type="ECO:0000256" key="8">
    <source>
        <dbReference type="HAMAP-Rule" id="MF_01342"/>
    </source>
</evidence>
<dbReference type="GO" id="GO:0022625">
    <property type="term" value="C:cytosolic large ribosomal subunit"/>
    <property type="evidence" value="ECO:0007669"/>
    <property type="project" value="TreeGrafter"/>
</dbReference>
<accession>A0A2U8WRR4</accession>
<dbReference type="InterPro" id="IPR020798">
    <property type="entry name" value="Ribosomal_uL16_CS"/>
</dbReference>
<dbReference type="PROSITE" id="PS00701">
    <property type="entry name" value="RIBOSOMAL_L16_2"/>
    <property type="match status" value="1"/>
</dbReference>
<dbReference type="KEGG" id="mtea:DK419_19015"/>
<dbReference type="Gene3D" id="3.90.1170.10">
    <property type="entry name" value="Ribosomal protein L10e/L16"/>
    <property type="match status" value="1"/>
</dbReference>
<keyword evidence="2 8" id="KW-0820">tRNA-binding</keyword>
<evidence type="ECO:0000313" key="11">
    <source>
        <dbReference type="EMBL" id="AWN48171.1"/>
    </source>
</evidence>
<comment type="function">
    <text evidence="8 10">Binds 23S rRNA and is also seen to make contacts with the A and possibly P site tRNAs.</text>
</comment>
<gene>
    <name evidence="8" type="primary">rplP</name>
    <name evidence="11" type="ORF">DK419_19015</name>
</gene>
<dbReference type="InterPro" id="IPR036920">
    <property type="entry name" value="Ribosomal_uL16_sf"/>
</dbReference>
<comment type="subunit">
    <text evidence="8 10">Part of the 50S ribosomal subunit.</text>
</comment>
<organism evidence="11 12">
    <name type="scientific">Methylobacterium terrae</name>
    <dbReference type="NCBI Taxonomy" id="2202827"/>
    <lineage>
        <taxon>Bacteria</taxon>
        <taxon>Pseudomonadati</taxon>
        <taxon>Pseudomonadota</taxon>
        <taxon>Alphaproteobacteria</taxon>
        <taxon>Hyphomicrobiales</taxon>
        <taxon>Methylobacteriaceae</taxon>
        <taxon>Methylobacterium</taxon>
    </lineage>
</organism>
<evidence type="ECO:0000256" key="10">
    <source>
        <dbReference type="RuleBase" id="RU004414"/>
    </source>
</evidence>
<dbReference type="GO" id="GO:0003735">
    <property type="term" value="F:structural constituent of ribosome"/>
    <property type="evidence" value="ECO:0007669"/>
    <property type="project" value="InterPro"/>
</dbReference>
<dbReference type="SUPFAM" id="SSF54686">
    <property type="entry name" value="Ribosomal protein L16p/L10e"/>
    <property type="match status" value="1"/>
</dbReference>
<dbReference type="AlphaFoldDB" id="A0A2U8WRR4"/>
<dbReference type="EMBL" id="CP029553">
    <property type="protein sequence ID" value="AWN48171.1"/>
    <property type="molecule type" value="Genomic_DNA"/>
</dbReference>
<dbReference type="Proteomes" id="UP000245444">
    <property type="component" value="Chromosome"/>
</dbReference>
<dbReference type="RefSeq" id="WP_109960472.1">
    <property type="nucleotide sequence ID" value="NZ_CP029553.1"/>
</dbReference>
<dbReference type="InterPro" id="IPR000114">
    <property type="entry name" value="Ribosomal_uL16_bact-type"/>
</dbReference>
<dbReference type="PROSITE" id="PS00586">
    <property type="entry name" value="RIBOSOMAL_L16_1"/>
    <property type="match status" value="1"/>
</dbReference>
<dbReference type="FunFam" id="3.90.1170.10:FF:000001">
    <property type="entry name" value="50S ribosomal protein L16"/>
    <property type="match status" value="1"/>
</dbReference>
<dbReference type="NCBIfam" id="TIGR01164">
    <property type="entry name" value="rplP_bact"/>
    <property type="match status" value="1"/>
</dbReference>
<evidence type="ECO:0000256" key="9">
    <source>
        <dbReference type="RuleBase" id="RU004413"/>
    </source>
</evidence>
<keyword evidence="12" id="KW-1185">Reference proteome</keyword>
<keyword evidence="6 8" id="KW-0687">Ribonucleoprotein</keyword>
<dbReference type="InterPro" id="IPR047873">
    <property type="entry name" value="Ribosomal_uL16"/>
</dbReference>
<dbReference type="GO" id="GO:0000049">
    <property type="term" value="F:tRNA binding"/>
    <property type="evidence" value="ECO:0007669"/>
    <property type="project" value="UniProtKB-KW"/>
</dbReference>
<dbReference type="InterPro" id="IPR016180">
    <property type="entry name" value="Ribosomal_uL16_dom"/>
</dbReference>
<comment type="similarity">
    <text evidence="1 8 9">Belongs to the universal ribosomal protein uL16 family.</text>
</comment>
<dbReference type="OrthoDB" id="9802589at2"/>
<evidence type="ECO:0000256" key="2">
    <source>
        <dbReference type="ARBA" id="ARBA00022555"/>
    </source>
</evidence>
<reference evidence="11 12" key="1">
    <citation type="submission" date="2018-05" db="EMBL/GenBank/DDBJ databases">
        <title>Complete Genome Sequence of Methylobacterium sp. 17Sr1-28.</title>
        <authorList>
            <person name="Srinivasan S."/>
        </authorList>
    </citation>
    <scope>NUCLEOTIDE SEQUENCE [LARGE SCALE GENOMIC DNA]</scope>
    <source>
        <strain evidence="11 12">17Sr1-28</strain>
    </source>
</reference>
<evidence type="ECO:0000256" key="6">
    <source>
        <dbReference type="ARBA" id="ARBA00023274"/>
    </source>
</evidence>
<dbReference type="GO" id="GO:0019843">
    <property type="term" value="F:rRNA binding"/>
    <property type="evidence" value="ECO:0007669"/>
    <property type="project" value="UniProtKB-UniRule"/>
</dbReference>
<sequence>MLQPKKTKFRKQFKGRIHGAAKGGTDLNFGAYGLKAMEPERITARQIEAARRAITREMKRQGRVWIRIFPDVPVTAKPTEVRMGSGKGAPEYWAARVHPGRIMFEIDGVAEDIAREALRLGAAKLPVRTRFIQRIAD</sequence>
<dbReference type="PANTHER" id="PTHR12220:SF13">
    <property type="entry name" value="LARGE RIBOSOMAL SUBUNIT PROTEIN UL16M"/>
    <property type="match status" value="1"/>
</dbReference>
<evidence type="ECO:0000313" key="12">
    <source>
        <dbReference type="Proteomes" id="UP000245444"/>
    </source>
</evidence>